<evidence type="ECO:0000313" key="4">
    <source>
        <dbReference type="Proteomes" id="UP001224997"/>
    </source>
</evidence>
<feature type="chain" id="PRO_5045211877" evidence="2">
    <location>
        <begin position="30"/>
        <end position="311"/>
    </location>
</feature>
<feature type="compositionally biased region" description="Basic and acidic residues" evidence="1">
    <location>
        <begin position="265"/>
        <end position="283"/>
    </location>
</feature>
<sequence>MLPKHHPLGRIALAGAAALAFGLASPVAASPETDGKGRKMGHQQMCGPDGAHRAGRLSVTGQGESRIAPDIATVQLGVTTQAETAAEAMRQNATQQTAVIDALTGAGVAESDIQTSGLSLNPMVDYGEGRAPRVTGYQASNVVAVRVTEIDRLGVVLDAIVAAGANEINGISFAREDRKAAEDDARRAAVEDAAHKAGVLAEAAGLRLGPILTLRDGQLAEGPRPMARMAAEMGAAPDAVPVQPGELSMSTSVQIDYALLGSEADCERPRPGGDRPAPDDRAGRQAAPETPDAADAPAGTEAPEEPGAQSN</sequence>
<comment type="caution">
    <text evidence="3">The sequence shown here is derived from an EMBL/GenBank/DDBJ whole genome shotgun (WGS) entry which is preliminary data.</text>
</comment>
<feature type="compositionally biased region" description="Low complexity" evidence="1">
    <location>
        <begin position="284"/>
        <end position="311"/>
    </location>
</feature>
<proteinExistence type="predicted"/>
<evidence type="ECO:0000256" key="2">
    <source>
        <dbReference type="SAM" id="SignalP"/>
    </source>
</evidence>
<dbReference type="PANTHER" id="PTHR34387:SF1">
    <property type="entry name" value="PERIPLASMIC IMMUNOGENIC PROTEIN"/>
    <property type="match status" value="1"/>
</dbReference>
<feature type="signal peptide" evidence="2">
    <location>
        <begin position="1"/>
        <end position="29"/>
    </location>
</feature>
<evidence type="ECO:0000313" key="3">
    <source>
        <dbReference type="EMBL" id="MDP5308266.1"/>
    </source>
</evidence>
<feature type="region of interest" description="Disordered" evidence="1">
    <location>
        <begin position="262"/>
        <end position="311"/>
    </location>
</feature>
<dbReference type="Gene3D" id="3.30.70.2970">
    <property type="entry name" value="Protein of unknown function (DUF541), domain 2"/>
    <property type="match status" value="1"/>
</dbReference>
<dbReference type="PANTHER" id="PTHR34387">
    <property type="entry name" value="SLR1258 PROTEIN"/>
    <property type="match status" value="1"/>
</dbReference>
<name>A0ABT9JGT9_9RHOB</name>
<protein>
    <submittedName>
        <fullName evidence="3">SIMPL domain-containing protein</fullName>
    </submittedName>
</protein>
<dbReference type="Pfam" id="PF04402">
    <property type="entry name" value="SIMPL"/>
    <property type="match status" value="1"/>
</dbReference>
<organism evidence="3 4">
    <name type="scientific">Paracoccus spongiarum</name>
    <dbReference type="NCBI Taxonomy" id="3064387"/>
    <lineage>
        <taxon>Bacteria</taxon>
        <taxon>Pseudomonadati</taxon>
        <taxon>Pseudomonadota</taxon>
        <taxon>Alphaproteobacteria</taxon>
        <taxon>Rhodobacterales</taxon>
        <taxon>Paracoccaceae</taxon>
        <taxon>Paracoccus</taxon>
    </lineage>
</organism>
<dbReference type="EMBL" id="JAVAMQ010000014">
    <property type="protein sequence ID" value="MDP5308266.1"/>
    <property type="molecule type" value="Genomic_DNA"/>
</dbReference>
<keyword evidence="2" id="KW-0732">Signal</keyword>
<dbReference type="InterPro" id="IPR052022">
    <property type="entry name" value="26kDa_periplasmic_antigen"/>
</dbReference>
<dbReference type="Proteomes" id="UP001224997">
    <property type="component" value="Unassembled WGS sequence"/>
</dbReference>
<evidence type="ECO:0000256" key="1">
    <source>
        <dbReference type="SAM" id="MobiDB-lite"/>
    </source>
</evidence>
<dbReference type="InterPro" id="IPR007497">
    <property type="entry name" value="SIMPL/DUF541"/>
</dbReference>
<accession>A0ABT9JGT9</accession>
<gene>
    <name evidence="3" type="ORF">Q5Y72_14345</name>
</gene>
<dbReference type="Gene3D" id="3.30.110.170">
    <property type="entry name" value="Protein of unknown function (DUF541), domain 1"/>
    <property type="match status" value="1"/>
</dbReference>
<keyword evidence="4" id="KW-1185">Reference proteome</keyword>
<reference evidence="3 4" key="1">
    <citation type="submission" date="2023-08" db="EMBL/GenBank/DDBJ databases">
        <authorList>
            <person name="Park J.-S."/>
        </authorList>
    </citation>
    <scope>NUCLEOTIDE SEQUENCE [LARGE SCALE GENOMIC DNA]</scope>
    <source>
        <strain evidence="3 4">2205BS29-5</strain>
    </source>
</reference>
<dbReference type="RefSeq" id="WP_305964110.1">
    <property type="nucleotide sequence ID" value="NZ_JAVAMQ010000014.1"/>
</dbReference>